<keyword evidence="3 5" id="KW-1133">Transmembrane helix</keyword>
<organism evidence="6 7">
    <name type="scientific">Serratia rubidaea</name>
    <name type="common">Serratia marinorubra</name>
    <dbReference type="NCBI Taxonomy" id="61652"/>
    <lineage>
        <taxon>Bacteria</taxon>
        <taxon>Pseudomonadati</taxon>
        <taxon>Pseudomonadota</taxon>
        <taxon>Gammaproteobacteria</taxon>
        <taxon>Enterobacterales</taxon>
        <taxon>Yersiniaceae</taxon>
        <taxon>Serratia</taxon>
    </lineage>
</organism>
<proteinExistence type="predicted"/>
<sequence length="73" mass="7449">MQFILPAPAADGAAGRAADPSADLLGLDDGVARNLGLGLAFARFSALALAIVFSAMLVNAVGVIGFYRPCSRR</sequence>
<feature type="transmembrane region" description="Helical" evidence="5">
    <location>
        <begin position="41"/>
        <end position="67"/>
    </location>
</feature>
<dbReference type="InterPro" id="IPR037294">
    <property type="entry name" value="ABC_BtuC-like"/>
</dbReference>
<gene>
    <name evidence="6" type="ORF">NCTC12971_04722</name>
</gene>
<evidence type="ECO:0000256" key="2">
    <source>
        <dbReference type="ARBA" id="ARBA00022692"/>
    </source>
</evidence>
<dbReference type="Proteomes" id="UP000307968">
    <property type="component" value="Chromosome"/>
</dbReference>
<accession>A0A4U9HQR7</accession>
<evidence type="ECO:0000313" key="6">
    <source>
        <dbReference type="EMBL" id="VTP66677.1"/>
    </source>
</evidence>
<dbReference type="GO" id="GO:0016020">
    <property type="term" value="C:membrane"/>
    <property type="evidence" value="ECO:0007669"/>
    <property type="project" value="UniProtKB-SubCell"/>
</dbReference>
<name>A0A4U9HQR7_SERRU</name>
<evidence type="ECO:0000256" key="3">
    <source>
        <dbReference type="ARBA" id="ARBA00022989"/>
    </source>
</evidence>
<keyword evidence="2 5" id="KW-0812">Transmembrane</keyword>
<keyword evidence="4 5" id="KW-0472">Membrane</keyword>
<dbReference type="AlphaFoldDB" id="A0A4U9HQR7"/>
<protein>
    <submittedName>
        <fullName evidence="6">Iron-hydroxamate transporter permease subunit</fullName>
    </submittedName>
</protein>
<dbReference type="Gene3D" id="1.10.3470.10">
    <property type="entry name" value="ABC transporter involved in vitamin B12 uptake, BtuC"/>
    <property type="match status" value="1"/>
</dbReference>
<evidence type="ECO:0000256" key="1">
    <source>
        <dbReference type="ARBA" id="ARBA00004141"/>
    </source>
</evidence>
<comment type="subcellular location">
    <subcellularLocation>
        <location evidence="1">Membrane</location>
        <topology evidence="1">Multi-pass membrane protein</topology>
    </subcellularLocation>
</comment>
<evidence type="ECO:0000313" key="7">
    <source>
        <dbReference type="Proteomes" id="UP000307968"/>
    </source>
</evidence>
<evidence type="ECO:0000256" key="4">
    <source>
        <dbReference type="ARBA" id="ARBA00023136"/>
    </source>
</evidence>
<dbReference type="EMBL" id="LR590463">
    <property type="protein sequence ID" value="VTP66677.1"/>
    <property type="molecule type" value="Genomic_DNA"/>
</dbReference>
<evidence type="ECO:0000256" key="5">
    <source>
        <dbReference type="SAM" id="Phobius"/>
    </source>
</evidence>
<dbReference type="SUPFAM" id="SSF81345">
    <property type="entry name" value="ABC transporter involved in vitamin B12 uptake, BtuC"/>
    <property type="match status" value="1"/>
</dbReference>
<reference evidence="6 7" key="1">
    <citation type="submission" date="2019-05" db="EMBL/GenBank/DDBJ databases">
        <authorList>
            <consortium name="Pathogen Informatics"/>
        </authorList>
    </citation>
    <scope>NUCLEOTIDE SEQUENCE [LARGE SCALE GENOMIC DNA]</scope>
    <source>
        <strain evidence="6 7">NCTC12971</strain>
    </source>
</reference>